<reference evidence="2" key="1">
    <citation type="submission" date="2022-10" db="EMBL/GenBank/DDBJ databases">
        <title>Genome assembly of Pristionchus species.</title>
        <authorList>
            <person name="Yoshida K."/>
            <person name="Sommer R.J."/>
        </authorList>
    </citation>
    <scope>NUCLEOTIDE SEQUENCE [LARGE SCALE GENOMIC DNA]</scope>
    <source>
        <strain evidence="2">RS5460</strain>
    </source>
</reference>
<protein>
    <submittedName>
        <fullName evidence="1">Uncharacterized protein</fullName>
    </submittedName>
</protein>
<proteinExistence type="predicted"/>
<organism evidence="1 2">
    <name type="scientific">Pristionchus mayeri</name>
    <dbReference type="NCBI Taxonomy" id="1317129"/>
    <lineage>
        <taxon>Eukaryota</taxon>
        <taxon>Metazoa</taxon>
        <taxon>Ecdysozoa</taxon>
        <taxon>Nematoda</taxon>
        <taxon>Chromadorea</taxon>
        <taxon>Rhabditida</taxon>
        <taxon>Rhabditina</taxon>
        <taxon>Diplogasteromorpha</taxon>
        <taxon>Diplogasteroidea</taxon>
        <taxon>Neodiplogasteridae</taxon>
        <taxon>Pristionchus</taxon>
    </lineage>
</organism>
<evidence type="ECO:0000313" key="2">
    <source>
        <dbReference type="Proteomes" id="UP001328107"/>
    </source>
</evidence>
<feature type="non-terminal residue" evidence="1">
    <location>
        <position position="1"/>
    </location>
</feature>
<feature type="non-terminal residue" evidence="1">
    <location>
        <position position="87"/>
    </location>
</feature>
<dbReference type="EMBL" id="BTRK01000005">
    <property type="protein sequence ID" value="GMR56251.1"/>
    <property type="molecule type" value="Genomic_DNA"/>
</dbReference>
<accession>A0AAN5IAV3</accession>
<dbReference type="Proteomes" id="UP001328107">
    <property type="component" value="Unassembled WGS sequence"/>
</dbReference>
<comment type="caution">
    <text evidence="1">The sequence shown here is derived from an EMBL/GenBank/DDBJ whole genome shotgun (WGS) entry which is preliminary data.</text>
</comment>
<dbReference type="AlphaFoldDB" id="A0AAN5IAV3"/>
<evidence type="ECO:0000313" key="1">
    <source>
        <dbReference type="EMBL" id="GMR56251.1"/>
    </source>
</evidence>
<gene>
    <name evidence="1" type="ORF">PMAYCL1PPCAC_26446</name>
</gene>
<name>A0AAN5IAV3_9BILA</name>
<keyword evidence="2" id="KW-1185">Reference proteome</keyword>
<sequence length="87" mass="10039">NIFYQNAPITVEDGEDREVKREAEEEVHPVVPVVEPTARNVQKLIIISGEKQSRIENLGERVKCLGNVIDQNHYVLKEEKTEELEKK</sequence>